<dbReference type="Pfam" id="PF07651">
    <property type="entry name" value="ANTH"/>
    <property type="match status" value="1"/>
</dbReference>
<evidence type="ECO:0000313" key="3">
    <source>
        <dbReference type="Proteomes" id="UP001162164"/>
    </source>
</evidence>
<dbReference type="PANTHER" id="PTHR10407:SF15">
    <property type="entry name" value="HUNTINGTIN INTERACTING PROTEIN 1"/>
    <property type="match status" value="1"/>
</dbReference>
<evidence type="ECO:0000313" key="2">
    <source>
        <dbReference type="EMBL" id="KAJ8981654.1"/>
    </source>
</evidence>
<reference evidence="2" key="1">
    <citation type="journal article" date="2023" name="Insect Mol. Biol.">
        <title>Genome sequencing provides insights into the evolution of gene families encoding plant cell wall-degrading enzymes in longhorned beetles.</title>
        <authorList>
            <person name="Shin N.R."/>
            <person name="Okamura Y."/>
            <person name="Kirsch R."/>
            <person name="Pauchet Y."/>
        </authorList>
    </citation>
    <scope>NUCLEOTIDE SEQUENCE</scope>
    <source>
        <strain evidence="2">MMC_N1</strain>
    </source>
</reference>
<accession>A0ABQ9JVN7</accession>
<dbReference type="InterPro" id="IPR008942">
    <property type="entry name" value="ENTH_VHS"/>
</dbReference>
<dbReference type="SUPFAM" id="SSF48464">
    <property type="entry name" value="ENTH/VHS domain"/>
    <property type="match status" value="1"/>
</dbReference>
<name>A0ABQ9JVN7_9CUCU</name>
<sequence length="121" mass="13870">MTRHNISKQYYKLDIHLHYLPQCITSSVGRSQALQKAINGQETPIKQKHVRSAIIGTFHTQSAKTFWAYALRLPAMDDRIVAWKLCHVVHKILREGHPLCLVDSQRHRKDLDEIGEAMGSS</sequence>
<proteinExistence type="predicted"/>
<gene>
    <name evidence="2" type="ORF">NQ317_000882</name>
</gene>
<dbReference type="EMBL" id="JAPWTJ010000173">
    <property type="protein sequence ID" value="KAJ8981654.1"/>
    <property type="molecule type" value="Genomic_DNA"/>
</dbReference>
<evidence type="ECO:0000259" key="1">
    <source>
        <dbReference type="PROSITE" id="PS50942"/>
    </source>
</evidence>
<dbReference type="Proteomes" id="UP001162164">
    <property type="component" value="Unassembled WGS sequence"/>
</dbReference>
<dbReference type="InterPro" id="IPR011417">
    <property type="entry name" value="ANTH_dom"/>
</dbReference>
<protein>
    <recommendedName>
        <fullName evidence="1">ENTH domain-containing protein</fullName>
    </recommendedName>
</protein>
<keyword evidence="3" id="KW-1185">Reference proteome</keyword>
<dbReference type="PANTHER" id="PTHR10407">
    <property type="entry name" value="HUNTINGTIN INTERACTING PROTEIN 1"/>
    <property type="match status" value="1"/>
</dbReference>
<comment type="caution">
    <text evidence="2">The sequence shown here is derived from an EMBL/GenBank/DDBJ whole genome shotgun (WGS) entry which is preliminary data.</text>
</comment>
<organism evidence="2 3">
    <name type="scientific">Molorchus minor</name>
    <dbReference type="NCBI Taxonomy" id="1323400"/>
    <lineage>
        <taxon>Eukaryota</taxon>
        <taxon>Metazoa</taxon>
        <taxon>Ecdysozoa</taxon>
        <taxon>Arthropoda</taxon>
        <taxon>Hexapoda</taxon>
        <taxon>Insecta</taxon>
        <taxon>Pterygota</taxon>
        <taxon>Neoptera</taxon>
        <taxon>Endopterygota</taxon>
        <taxon>Coleoptera</taxon>
        <taxon>Polyphaga</taxon>
        <taxon>Cucujiformia</taxon>
        <taxon>Chrysomeloidea</taxon>
        <taxon>Cerambycidae</taxon>
        <taxon>Lamiinae</taxon>
        <taxon>Monochamini</taxon>
        <taxon>Molorchus</taxon>
    </lineage>
</organism>
<dbReference type="SMART" id="SM00273">
    <property type="entry name" value="ENTH"/>
    <property type="match status" value="1"/>
</dbReference>
<dbReference type="Gene3D" id="1.25.40.90">
    <property type="match status" value="1"/>
</dbReference>
<feature type="domain" description="ENTH" evidence="1">
    <location>
        <begin position="22"/>
        <end position="121"/>
    </location>
</feature>
<dbReference type="PROSITE" id="PS50942">
    <property type="entry name" value="ENTH"/>
    <property type="match status" value="1"/>
</dbReference>
<dbReference type="InterPro" id="IPR030224">
    <property type="entry name" value="Sla2_fam"/>
</dbReference>
<dbReference type="InterPro" id="IPR013809">
    <property type="entry name" value="ENTH"/>
</dbReference>